<organism evidence="1 2">
    <name type="scientific">Liberibacter crescens (strain BT-1)</name>
    <dbReference type="NCBI Taxonomy" id="1215343"/>
    <lineage>
        <taxon>Bacteria</taxon>
        <taxon>Pseudomonadati</taxon>
        <taxon>Pseudomonadota</taxon>
        <taxon>Alphaproteobacteria</taxon>
        <taxon>Hyphomicrobiales</taxon>
        <taxon>Rhizobiaceae</taxon>
        <taxon>Liberibacter</taxon>
    </lineage>
</organism>
<dbReference type="HOGENOM" id="CLU_2991265_0_0_5"/>
<keyword evidence="2" id="KW-1185">Reference proteome</keyword>
<accession>L0EXX1</accession>
<dbReference type="AlphaFoldDB" id="L0EXX1"/>
<dbReference type="STRING" id="1215343.B488_12340"/>
<reference evidence="1 2" key="1">
    <citation type="journal article" date="2012" name="Stand. Genomic Sci.">
        <title>Complete genome sequence of Liberibacter crescens BT-1.</title>
        <authorList>
            <person name="Leonard M.T."/>
            <person name="Fagen J.R."/>
            <person name="Davis-Richardson A.G."/>
            <person name="Davis M.J."/>
            <person name="Triplett E.W."/>
        </authorList>
    </citation>
    <scope>NUCLEOTIDE SEQUENCE [LARGE SCALE GENOMIC DNA]</scope>
    <source>
        <strain evidence="1 2">BT-1</strain>
    </source>
</reference>
<name>L0EXX1_LIBCB</name>
<dbReference type="PATRIC" id="fig|1215343.11.peg.1273"/>
<dbReference type="Proteomes" id="UP000010799">
    <property type="component" value="Chromosome"/>
</dbReference>
<evidence type="ECO:0000313" key="2">
    <source>
        <dbReference type="Proteomes" id="UP000010799"/>
    </source>
</evidence>
<evidence type="ECO:0000313" key="1">
    <source>
        <dbReference type="EMBL" id="AGA65226.1"/>
    </source>
</evidence>
<dbReference type="EMBL" id="CP003789">
    <property type="protein sequence ID" value="AGA65226.1"/>
    <property type="molecule type" value="Genomic_DNA"/>
</dbReference>
<dbReference type="KEGG" id="lcc:B488_12340"/>
<sequence>MLSLNSMPKEFSFQNLGDFFERFRFPVSAFLVCIDSNTKTFHDCLCVHMVSNYLSMD</sequence>
<proteinExistence type="predicted"/>
<gene>
    <name evidence="1" type="ordered locus">B488_12340</name>
</gene>
<protein>
    <submittedName>
        <fullName evidence="1">Uncharacterized protein</fullName>
    </submittedName>
</protein>